<feature type="region of interest" description="Disordered" evidence="1">
    <location>
        <begin position="38"/>
        <end position="64"/>
    </location>
</feature>
<evidence type="ECO:0000313" key="3">
    <source>
        <dbReference type="Proteomes" id="UP001433268"/>
    </source>
</evidence>
<dbReference type="InterPro" id="IPR016024">
    <property type="entry name" value="ARM-type_fold"/>
</dbReference>
<name>A0ABR1X1C7_9PEZI</name>
<proteinExistence type="predicted"/>
<comment type="caution">
    <text evidence="2">The sequence shown here is derived from an EMBL/GenBank/DDBJ whole genome shotgun (WGS) entry which is preliminary data.</text>
</comment>
<keyword evidence="3" id="KW-1185">Reference proteome</keyword>
<dbReference type="PANTHER" id="PTHR34065">
    <property type="entry name" value="CELL DIVISION CONTROL PROTEIN 14"/>
    <property type="match status" value="1"/>
</dbReference>
<gene>
    <name evidence="2" type="ORF">PG997_004205</name>
</gene>
<dbReference type="RefSeq" id="XP_066672138.1">
    <property type="nucleotide sequence ID" value="XM_066808520.1"/>
</dbReference>
<dbReference type="InterPro" id="IPR012535">
    <property type="entry name" value="Cell_div_Cdc14"/>
</dbReference>
<accession>A0ABR1X1C7</accession>
<evidence type="ECO:0000313" key="2">
    <source>
        <dbReference type="EMBL" id="KAK8089244.1"/>
    </source>
</evidence>
<dbReference type="EMBL" id="JAQQWN010000004">
    <property type="protein sequence ID" value="KAK8089244.1"/>
    <property type="molecule type" value="Genomic_DNA"/>
</dbReference>
<evidence type="ECO:0000256" key="1">
    <source>
        <dbReference type="SAM" id="MobiDB-lite"/>
    </source>
</evidence>
<organism evidence="2 3">
    <name type="scientific">Apiospora hydei</name>
    <dbReference type="NCBI Taxonomy" id="1337664"/>
    <lineage>
        <taxon>Eukaryota</taxon>
        <taxon>Fungi</taxon>
        <taxon>Dikarya</taxon>
        <taxon>Ascomycota</taxon>
        <taxon>Pezizomycotina</taxon>
        <taxon>Sordariomycetes</taxon>
        <taxon>Xylariomycetidae</taxon>
        <taxon>Amphisphaeriales</taxon>
        <taxon>Apiosporaceae</taxon>
        <taxon>Apiospora</taxon>
    </lineage>
</organism>
<keyword evidence="2" id="KW-0131">Cell cycle</keyword>
<reference evidence="2 3" key="1">
    <citation type="submission" date="2023-01" db="EMBL/GenBank/DDBJ databases">
        <title>Analysis of 21 Apiospora genomes using comparative genomics revels a genus with tremendous synthesis potential of carbohydrate active enzymes and secondary metabolites.</title>
        <authorList>
            <person name="Sorensen T."/>
        </authorList>
    </citation>
    <scope>NUCLEOTIDE SEQUENCE [LARGE SCALE GENOMIC DNA]</scope>
    <source>
        <strain evidence="2 3">CBS 114990</strain>
    </source>
</reference>
<dbReference type="Pfam" id="PF08045">
    <property type="entry name" value="CDC14"/>
    <property type="match status" value="1"/>
</dbReference>
<sequence>MENLLSLAFDNLSSYDGPKIRKGLRQVEGLMANICLPKKQKTHHGKKEDSNSTEDDSDNARAARAPKSLAGLTEDPVFHEFFKLQEGFEWNLAHRLVTTLDRLIAKGGDGQNDLLILSALDLLQGVSLLHPPSRKIFGRESNMNLLLDLLEPDFCPAIQSSTMRVLNIALVDNPQNTRTYENLDGLLTVTSLFKSRGTNKEVKYRCMEFLYFYLMPETPSIPSVANARESVPALLQRSPSKLAKAFQISTDAEGGARARSDSDATGIRTQADKQAILCRYLGNIDDLLGDLQKSAVFGGALNSA</sequence>
<dbReference type="PANTHER" id="PTHR34065:SF1">
    <property type="entry name" value="CELL DIVISION CONTROL PROTEIN 14"/>
    <property type="match status" value="1"/>
</dbReference>
<keyword evidence="2" id="KW-0132">Cell division</keyword>
<dbReference type="GeneID" id="92041580"/>
<dbReference type="GO" id="GO:0051301">
    <property type="term" value="P:cell division"/>
    <property type="evidence" value="ECO:0007669"/>
    <property type="project" value="UniProtKB-KW"/>
</dbReference>
<dbReference type="SUPFAM" id="SSF48371">
    <property type="entry name" value="ARM repeat"/>
    <property type="match status" value="1"/>
</dbReference>
<protein>
    <submittedName>
        <fullName evidence="2">Cell division control protein 14</fullName>
    </submittedName>
</protein>
<dbReference type="Proteomes" id="UP001433268">
    <property type="component" value="Unassembled WGS sequence"/>
</dbReference>